<dbReference type="EMBL" id="CAKLPZ010000005">
    <property type="protein sequence ID" value="CAH1002267.1"/>
    <property type="molecule type" value="Genomic_DNA"/>
</dbReference>
<dbReference type="Proteomes" id="UP000837803">
    <property type="component" value="Unassembled WGS sequence"/>
</dbReference>
<evidence type="ECO:0000313" key="2">
    <source>
        <dbReference type="EMBL" id="CAH1002267.1"/>
    </source>
</evidence>
<feature type="region of interest" description="Disordered" evidence="1">
    <location>
        <begin position="67"/>
        <end position="104"/>
    </location>
</feature>
<evidence type="ECO:0000256" key="1">
    <source>
        <dbReference type="SAM" id="MobiDB-lite"/>
    </source>
</evidence>
<name>A0ABN8FBA2_9BACT</name>
<feature type="compositionally biased region" description="Low complexity" evidence="1">
    <location>
        <begin position="67"/>
        <end position="78"/>
    </location>
</feature>
<sequence>MLHTILPGGIATPDDYRYADELLYFHVLRCIDRTQAIADELVAFAEHNAYPTDTISISTDVRYLPTATSTNTSSQSSTWEGPADTPPSIAYVYKSEPNRSASSR</sequence>
<evidence type="ECO:0000313" key="3">
    <source>
        <dbReference type="Proteomes" id="UP000837803"/>
    </source>
</evidence>
<reference evidence="2" key="1">
    <citation type="submission" date="2021-12" db="EMBL/GenBank/DDBJ databases">
        <authorList>
            <person name="Rodrigo-Torres L."/>
            <person name="Arahal R. D."/>
            <person name="Lucena T."/>
        </authorList>
    </citation>
    <scope>NUCLEOTIDE SEQUENCE</scope>
    <source>
        <strain evidence="2">CECT 8419</strain>
    </source>
</reference>
<organism evidence="2 3">
    <name type="scientific">Neolewinella maritima</name>
    <dbReference type="NCBI Taxonomy" id="1383882"/>
    <lineage>
        <taxon>Bacteria</taxon>
        <taxon>Pseudomonadati</taxon>
        <taxon>Bacteroidota</taxon>
        <taxon>Saprospiria</taxon>
        <taxon>Saprospirales</taxon>
        <taxon>Lewinellaceae</taxon>
        <taxon>Neolewinella</taxon>
    </lineage>
</organism>
<dbReference type="RefSeq" id="WP_238752144.1">
    <property type="nucleotide sequence ID" value="NZ_CAKLPZ010000005.1"/>
</dbReference>
<keyword evidence="3" id="KW-1185">Reference proteome</keyword>
<protein>
    <submittedName>
        <fullName evidence="2">Uncharacterized protein</fullName>
    </submittedName>
</protein>
<comment type="caution">
    <text evidence="2">The sequence shown here is derived from an EMBL/GenBank/DDBJ whole genome shotgun (WGS) entry which is preliminary data.</text>
</comment>
<proteinExistence type="predicted"/>
<gene>
    <name evidence="2" type="ORF">LEM8419_03186</name>
</gene>
<accession>A0ABN8FBA2</accession>